<reference evidence="1" key="1">
    <citation type="journal article" date="2014" name="Int. J. Syst. Evol. Microbiol.">
        <title>Complete genome sequence of Corynebacterium casei LMG S-19264T (=DSM 44701T), isolated from a smear-ripened cheese.</title>
        <authorList>
            <consortium name="US DOE Joint Genome Institute (JGI-PGF)"/>
            <person name="Walter F."/>
            <person name="Albersmeier A."/>
            <person name="Kalinowski J."/>
            <person name="Ruckert C."/>
        </authorList>
    </citation>
    <scope>NUCLEOTIDE SEQUENCE</scope>
    <source>
        <strain evidence="1">JCM 4784</strain>
    </source>
</reference>
<dbReference type="EMBL" id="BNBT01000234">
    <property type="protein sequence ID" value="GHE98062.1"/>
    <property type="molecule type" value="Genomic_DNA"/>
</dbReference>
<evidence type="ECO:0000313" key="1">
    <source>
        <dbReference type="EMBL" id="GHE98062.1"/>
    </source>
</evidence>
<reference evidence="1" key="2">
    <citation type="submission" date="2020-09" db="EMBL/GenBank/DDBJ databases">
        <authorList>
            <person name="Sun Q."/>
            <person name="Ohkuma M."/>
        </authorList>
    </citation>
    <scope>NUCLEOTIDE SEQUENCE</scope>
    <source>
        <strain evidence="1">JCM 4784</strain>
    </source>
</reference>
<proteinExistence type="predicted"/>
<organism evidence="1 2">
    <name type="scientific">Streptomyces longispororuber</name>
    <dbReference type="NCBI Taxonomy" id="68230"/>
    <lineage>
        <taxon>Bacteria</taxon>
        <taxon>Bacillati</taxon>
        <taxon>Actinomycetota</taxon>
        <taxon>Actinomycetes</taxon>
        <taxon>Kitasatosporales</taxon>
        <taxon>Streptomycetaceae</taxon>
        <taxon>Streptomyces</taxon>
    </lineage>
</organism>
<dbReference type="Proteomes" id="UP000608024">
    <property type="component" value="Unassembled WGS sequence"/>
</dbReference>
<protein>
    <submittedName>
        <fullName evidence="1">Uncharacterized protein</fullName>
    </submittedName>
</protein>
<sequence length="70" mass="7326">MEAGRNSAGTGAGVTPPLEAEITRTECKQCGSEVSGLNGRFACTLCGWCNHWSEGHSELPAAEDDPDYPG</sequence>
<name>A0A919ABR9_9ACTN</name>
<keyword evidence="2" id="KW-1185">Reference proteome</keyword>
<comment type="caution">
    <text evidence="1">The sequence shown here is derived from an EMBL/GenBank/DDBJ whole genome shotgun (WGS) entry which is preliminary data.</text>
</comment>
<dbReference type="AlphaFoldDB" id="A0A919ABR9"/>
<evidence type="ECO:0000313" key="2">
    <source>
        <dbReference type="Proteomes" id="UP000608024"/>
    </source>
</evidence>
<accession>A0A919ABR9</accession>
<gene>
    <name evidence="1" type="ORF">GCM10018785_72930</name>
</gene>